<accession>K4JY51</accession>
<evidence type="ECO:0000313" key="1">
    <source>
        <dbReference type="EMBL" id="AFU91613.1"/>
    </source>
</evidence>
<dbReference type="AlphaFoldDB" id="K4JY51"/>
<keyword evidence="1" id="KW-0614">Plasmid</keyword>
<name>K4JY51_SALDE</name>
<proteinExistence type="predicted"/>
<sequence>MSEVFTVIPETCEAAAVKLIGVVVKRFTDICLFICVQFVKFLQQR</sequence>
<organism evidence="1">
    <name type="scientific">Salmonella derby</name>
    <dbReference type="NCBI Taxonomy" id="28144"/>
    <lineage>
        <taxon>Bacteria</taxon>
        <taxon>Pseudomonadati</taxon>
        <taxon>Pseudomonadota</taxon>
        <taxon>Gammaproteobacteria</taxon>
        <taxon>Enterobacterales</taxon>
        <taxon>Enterobacteriaceae</taxon>
        <taxon>Salmonella</taxon>
    </lineage>
</organism>
<protein>
    <submittedName>
        <fullName evidence="1">Putative mobilization protein 1</fullName>
    </submittedName>
</protein>
<dbReference type="EMBL" id="JX566769">
    <property type="protein sequence ID" value="AFU91613.1"/>
    <property type="molecule type" value="Genomic_DNA"/>
</dbReference>
<gene>
    <name evidence="1" type="primary">mob</name>
    <name evidence="1" type="ORF">pSD56_005</name>
</gene>
<reference evidence="1" key="1">
    <citation type="journal article" date="2013" name="Plasmid">
        <title>The plasmidome of a Salmonella enterica serovar Derby isolated from pork meat.</title>
        <authorList>
            <person name="Bleicher A."/>
            <person name="Schofl G."/>
            <person name="Rodicio M.D."/>
            <person name="Saluz H.P."/>
        </authorList>
    </citation>
    <scope>NUCLEOTIDE SEQUENCE</scope>
    <source>
        <plasmid evidence="1">pSD5.6</plasmid>
    </source>
</reference>
<geneLocation type="plasmid" evidence="1">
    <name>pSD5.6</name>
</geneLocation>